<comment type="caution">
    <text evidence="1">The sequence shown here is derived from an EMBL/GenBank/DDBJ whole genome shotgun (WGS) entry which is preliminary data.</text>
</comment>
<protein>
    <recommendedName>
        <fullName evidence="3">N-acetyltransferase domain-containing protein</fullName>
    </recommendedName>
</protein>
<dbReference type="InterPro" id="IPR052523">
    <property type="entry name" value="Trichothecene_AcTrans"/>
</dbReference>
<dbReference type="Proteomes" id="UP000623467">
    <property type="component" value="Unassembled WGS sequence"/>
</dbReference>
<dbReference type="PANTHER" id="PTHR42791:SF1">
    <property type="entry name" value="N-ACETYLTRANSFERASE DOMAIN-CONTAINING PROTEIN"/>
    <property type="match status" value="1"/>
</dbReference>
<dbReference type="OrthoDB" id="544277at2759"/>
<dbReference type="InterPro" id="IPR016181">
    <property type="entry name" value="Acyl_CoA_acyltransferase"/>
</dbReference>
<organism evidence="1 2">
    <name type="scientific">Mycena sanguinolenta</name>
    <dbReference type="NCBI Taxonomy" id="230812"/>
    <lineage>
        <taxon>Eukaryota</taxon>
        <taxon>Fungi</taxon>
        <taxon>Dikarya</taxon>
        <taxon>Basidiomycota</taxon>
        <taxon>Agaricomycotina</taxon>
        <taxon>Agaricomycetes</taxon>
        <taxon>Agaricomycetidae</taxon>
        <taxon>Agaricales</taxon>
        <taxon>Marasmiineae</taxon>
        <taxon>Mycenaceae</taxon>
        <taxon>Mycena</taxon>
    </lineage>
</organism>
<dbReference type="SUPFAM" id="SSF55729">
    <property type="entry name" value="Acyl-CoA N-acyltransferases (Nat)"/>
    <property type="match status" value="1"/>
</dbReference>
<gene>
    <name evidence="1" type="ORF">MSAN_01712700</name>
</gene>
<dbReference type="Pfam" id="PF13527">
    <property type="entry name" value="Acetyltransf_9"/>
    <property type="match status" value="1"/>
</dbReference>
<evidence type="ECO:0008006" key="3">
    <source>
        <dbReference type="Google" id="ProtNLM"/>
    </source>
</evidence>
<name>A0A8H6XW03_9AGAR</name>
<proteinExistence type="predicted"/>
<keyword evidence="2" id="KW-1185">Reference proteome</keyword>
<evidence type="ECO:0000313" key="1">
    <source>
        <dbReference type="EMBL" id="KAF7349233.1"/>
    </source>
</evidence>
<sequence length="248" mass="27240">MNHQGPYVREARPSDFDEISAFDARAFADDPEMNWFGGLKTAIADEAPTQKAGSLENLRLFLDTINRSVALVGGRVTVVAIPQESGPEKLVAFAAWVPPHKVIEGTLTSLRAKAHRSLFAWGFTMWWRASVIFKPTIGAIVKKALKAKSHQETDHYRLEITATDPEYQGKGYSSMLMKEGFERCGSKPITLEATTAHSRDVYAHQGFEIVESLTLGQGVVDSRGLNTKDKGAATGFPVCVMIKWPAST</sequence>
<dbReference type="EMBL" id="JACAZH010000016">
    <property type="protein sequence ID" value="KAF7349233.1"/>
    <property type="molecule type" value="Genomic_DNA"/>
</dbReference>
<dbReference type="CDD" id="cd04301">
    <property type="entry name" value="NAT_SF"/>
    <property type="match status" value="1"/>
</dbReference>
<dbReference type="PANTHER" id="PTHR42791">
    <property type="entry name" value="GNAT FAMILY ACETYLTRANSFERASE"/>
    <property type="match status" value="1"/>
</dbReference>
<dbReference type="AlphaFoldDB" id="A0A8H6XW03"/>
<accession>A0A8H6XW03</accession>
<dbReference type="Gene3D" id="3.40.630.30">
    <property type="match status" value="1"/>
</dbReference>
<evidence type="ECO:0000313" key="2">
    <source>
        <dbReference type="Proteomes" id="UP000623467"/>
    </source>
</evidence>
<reference evidence="1" key="1">
    <citation type="submission" date="2020-05" db="EMBL/GenBank/DDBJ databases">
        <title>Mycena genomes resolve the evolution of fungal bioluminescence.</title>
        <authorList>
            <person name="Tsai I.J."/>
        </authorList>
    </citation>
    <scope>NUCLEOTIDE SEQUENCE</scope>
    <source>
        <strain evidence="1">160909Yilan</strain>
    </source>
</reference>